<reference evidence="4 5" key="1">
    <citation type="journal article" date="2017" name="J. Antimicrob. Chemother.">
        <title>Characterization of the population structure, drug resistance mechanisms and plasmids of the community-associated Enterobacter cloacae complex in China.</title>
        <authorList>
            <person name="Zhou K."/>
            <person name="Yu W."/>
            <person name="Cao X."/>
            <person name="Shen P."/>
            <person name="Lu H."/>
            <person name="Luo Q."/>
            <person name="Rossen J.W.A."/>
            <person name="Xiao Y."/>
        </authorList>
    </citation>
    <scope>NUCLEOTIDE SEQUENCE [LARGE SCALE GENOMIC DNA]</scope>
    <source>
        <strain evidence="4">ECC1097</strain>
    </source>
</reference>
<dbReference type="OrthoDB" id="32523at2"/>
<dbReference type="PROSITE" id="PS01117">
    <property type="entry name" value="HTH_MARR_1"/>
    <property type="match status" value="1"/>
</dbReference>
<dbReference type="PROSITE" id="PS50995">
    <property type="entry name" value="HTH_MARR_2"/>
    <property type="match status" value="1"/>
</dbReference>
<dbReference type="RefSeq" id="WP_032645249.1">
    <property type="nucleotide sequence ID" value="NC_018405.1"/>
</dbReference>
<dbReference type="PRINTS" id="PR00598">
    <property type="entry name" value="HTHMARR"/>
</dbReference>
<dbReference type="Gene3D" id="1.10.10.10">
    <property type="entry name" value="Winged helix-like DNA-binding domain superfamily/Winged helix DNA-binding domain"/>
    <property type="match status" value="1"/>
</dbReference>
<organism evidence="4">
    <name type="scientific">Enterobacter kobei</name>
    <dbReference type="NCBI Taxonomy" id="208224"/>
    <lineage>
        <taxon>Bacteria</taxon>
        <taxon>Pseudomonadati</taxon>
        <taxon>Pseudomonadota</taxon>
        <taxon>Gammaproteobacteria</taxon>
        <taxon>Enterobacterales</taxon>
        <taxon>Enterobacteriaceae</taxon>
        <taxon>Enterobacter</taxon>
        <taxon>Enterobacter cloacae complex</taxon>
    </lineage>
</organism>
<evidence type="ECO:0000256" key="3">
    <source>
        <dbReference type="ARBA" id="ARBA00023163"/>
    </source>
</evidence>
<sequence>MKDHVDFVVDQWSRAMPELDVSSMKIFGRMLRLIKHLAKARAQAMAQFGFREGEFDVLATLRRAGEPYCLSPTQLYKALLITSGAMTNRLSHLEQQGLIRRIADPKDKRSTLVSLTSSGKDHIEQALLVHTETQNAVLRHLSGMQHAQLESLLRELLLTFPTEERGE</sequence>
<keyword evidence="2" id="KW-0238">DNA-binding</keyword>
<evidence type="ECO:0000256" key="2">
    <source>
        <dbReference type="ARBA" id="ARBA00023125"/>
    </source>
</evidence>
<dbReference type="PANTHER" id="PTHR42756">
    <property type="entry name" value="TRANSCRIPTIONAL REGULATOR, MARR"/>
    <property type="match status" value="1"/>
</dbReference>
<comment type="caution">
    <text evidence="4">The sequence shown here is derived from an EMBL/GenBank/DDBJ whole genome shotgun (WGS) entry which is preliminary data.</text>
</comment>
<evidence type="ECO:0000256" key="1">
    <source>
        <dbReference type="ARBA" id="ARBA00023015"/>
    </source>
</evidence>
<dbReference type="SUPFAM" id="SSF46785">
    <property type="entry name" value="Winged helix' DNA-binding domain"/>
    <property type="match status" value="1"/>
</dbReference>
<dbReference type="InterPro" id="IPR000835">
    <property type="entry name" value="HTH_MarR-typ"/>
</dbReference>
<dbReference type="GO" id="GO:0003677">
    <property type="term" value="F:DNA binding"/>
    <property type="evidence" value="ECO:0007669"/>
    <property type="project" value="UniProtKB-KW"/>
</dbReference>
<evidence type="ECO:0000313" key="4">
    <source>
        <dbReference type="EMBL" id="PJD73652.1"/>
    </source>
</evidence>
<proteinExistence type="predicted"/>
<accession>A0A2J0PIH1</accession>
<dbReference type="Proteomes" id="UP000230495">
    <property type="component" value="Unassembled WGS sequence"/>
</dbReference>
<dbReference type="AlphaFoldDB" id="A0A2J0PIH1"/>
<dbReference type="SMART" id="SM00347">
    <property type="entry name" value="HTH_MARR"/>
    <property type="match status" value="1"/>
</dbReference>
<protein>
    <submittedName>
        <fullName evidence="4">MarR family transcriptional regulator</fullName>
    </submittedName>
</protein>
<dbReference type="GO" id="GO:0003700">
    <property type="term" value="F:DNA-binding transcription factor activity"/>
    <property type="evidence" value="ECO:0007669"/>
    <property type="project" value="InterPro"/>
</dbReference>
<keyword evidence="3" id="KW-0804">Transcription</keyword>
<dbReference type="PANTHER" id="PTHR42756:SF1">
    <property type="entry name" value="TRANSCRIPTIONAL REPRESSOR OF EMRAB OPERON"/>
    <property type="match status" value="1"/>
</dbReference>
<name>A0A2J0PIH1_9ENTR</name>
<dbReference type="Pfam" id="PF12802">
    <property type="entry name" value="MarR_2"/>
    <property type="match status" value="1"/>
</dbReference>
<evidence type="ECO:0000313" key="5">
    <source>
        <dbReference type="Proteomes" id="UP000230495"/>
    </source>
</evidence>
<dbReference type="InterPro" id="IPR023187">
    <property type="entry name" value="Tscrpt_reg_MarR-type_CS"/>
</dbReference>
<dbReference type="EMBL" id="NEEU01000010">
    <property type="protein sequence ID" value="PJD73652.1"/>
    <property type="molecule type" value="Genomic_DNA"/>
</dbReference>
<dbReference type="InterPro" id="IPR036390">
    <property type="entry name" value="WH_DNA-bd_sf"/>
</dbReference>
<keyword evidence="1" id="KW-0805">Transcription regulation</keyword>
<dbReference type="InterPro" id="IPR036388">
    <property type="entry name" value="WH-like_DNA-bd_sf"/>
</dbReference>
<gene>
    <name evidence="4" type="ORF">B9Q37_14455</name>
</gene>